<name>A0A0F9TPP7_9ZZZZ</name>
<keyword evidence="1" id="KW-0472">Membrane</keyword>
<dbReference type="AlphaFoldDB" id="A0A0F9TPP7"/>
<gene>
    <name evidence="2" type="ORF">LCGC14_0321060</name>
</gene>
<dbReference type="InterPro" id="IPR007813">
    <property type="entry name" value="PilN"/>
</dbReference>
<evidence type="ECO:0000313" key="2">
    <source>
        <dbReference type="EMBL" id="KKN81269.1"/>
    </source>
</evidence>
<feature type="transmembrane region" description="Helical" evidence="1">
    <location>
        <begin position="21"/>
        <end position="41"/>
    </location>
</feature>
<sequence length="209" mass="23390">MTIVDFLPEHIRIQRARRRRLIREGYLLAICLVTMVALGYVRHGRIAQAQGEVALLAERSTTVQAQLSMRADLEAQQAELRIKQRIDEHLGSRVSALDILGELQQLTSARLTLTSMTIHVTEFRLPVSSGVDRSGSLRVASKGELELPAYRRVRLVVTGLAPSDIDVANFIGQLAASPLFEDVRMGYTKTVVHEHHEAREFQVSCLVVR</sequence>
<accession>A0A0F9TPP7</accession>
<dbReference type="Pfam" id="PF05137">
    <property type="entry name" value="PilN"/>
    <property type="match status" value="1"/>
</dbReference>
<dbReference type="EMBL" id="LAZR01000217">
    <property type="protein sequence ID" value="KKN81269.1"/>
    <property type="molecule type" value="Genomic_DNA"/>
</dbReference>
<organism evidence="2">
    <name type="scientific">marine sediment metagenome</name>
    <dbReference type="NCBI Taxonomy" id="412755"/>
    <lineage>
        <taxon>unclassified sequences</taxon>
        <taxon>metagenomes</taxon>
        <taxon>ecological metagenomes</taxon>
    </lineage>
</organism>
<keyword evidence="1" id="KW-1133">Transmembrane helix</keyword>
<evidence type="ECO:0000256" key="1">
    <source>
        <dbReference type="SAM" id="Phobius"/>
    </source>
</evidence>
<keyword evidence="1" id="KW-0812">Transmembrane</keyword>
<protein>
    <submittedName>
        <fullName evidence="2">Uncharacterized protein</fullName>
    </submittedName>
</protein>
<comment type="caution">
    <text evidence="2">The sequence shown here is derived from an EMBL/GenBank/DDBJ whole genome shotgun (WGS) entry which is preliminary data.</text>
</comment>
<reference evidence="2" key="1">
    <citation type="journal article" date="2015" name="Nature">
        <title>Complex archaea that bridge the gap between prokaryotes and eukaryotes.</title>
        <authorList>
            <person name="Spang A."/>
            <person name="Saw J.H."/>
            <person name="Jorgensen S.L."/>
            <person name="Zaremba-Niedzwiedzka K."/>
            <person name="Martijn J."/>
            <person name="Lind A.E."/>
            <person name="van Eijk R."/>
            <person name="Schleper C."/>
            <person name="Guy L."/>
            <person name="Ettema T.J."/>
        </authorList>
    </citation>
    <scope>NUCLEOTIDE SEQUENCE</scope>
</reference>
<proteinExistence type="predicted"/>